<dbReference type="GO" id="GO:0070319">
    <property type="term" value="C:Golgi to plasma membrane transport vesicle"/>
    <property type="evidence" value="ECO:0007669"/>
    <property type="project" value="TreeGrafter"/>
</dbReference>
<dbReference type="Proteomes" id="UP001152795">
    <property type="component" value="Unassembled WGS sequence"/>
</dbReference>
<sequence length="138" mass="16157">MEERKFDRTQPFLCRMYNEDVAPCLDFTNKQLSKTFQDAIESNNLVLELMSTKGIKRKCALTGVMRICRYRAAVSETAEWHYISQSARHRIVAVCDFFTYIRYIHLGLVKKDVTDIYWELMELRKQMACATCGLSPLQ</sequence>
<dbReference type="AlphaFoldDB" id="A0A7D9K691"/>
<dbReference type="PANTHER" id="PTHR14430:SF0">
    <property type="entry name" value="SEC2P DOMAIN-CONTAINING PROTEIN"/>
    <property type="match status" value="1"/>
</dbReference>
<dbReference type="GO" id="GO:0006887">
    <property type="term" value="P:exocytosis"/>
    <property type="evidence" value="ECO:0007669"/>
    <property type="project" value="TreeGrafter"/>
</dbReference>
<dbReference type="InterPro" id="IPR040351">
    <property type="entry name" value="RAB3IL/RAB3IP/Sec2"/>
</dbReference>
<protein>
    <submittedName>
        <fullName evidence="3">Uncharacterized protein</fullName>
    </submittedName>
</protein>
<keyword evidence="1" id="KW-0175">Coiled coil</keyword>
<dbReference type="GO" id="GO:0005085">
    <property type="term" value="F:guanyl-nucleotide exchange factor activity"/>
    <property type="evidence" value="ECO:0007669"/>
    <property type="project" value="InterPro"/>
</dbReference>
<comment type="similarity">
    <text evidence="2">Belongs to the SEC2 family.</text>
</comment>
<gene>
    <name evidence="3" type="ORF">PACLA_8A083848</name>
</gene>
<evidence type="ECO:0000313" key="3">
    <source>
        <dbReference type="EMBL" id="CAB4040451.1"/>
    </source>
</evidence>
<proteinExistence type="inferred from homology"/>
<organism evidence="3 4">
    <name type="scientific">Paramuricea clavata</name>
    <name type="common">Red gorgonian</name>
    <name type="synonym">Violescent sea-whip</name>
    <dbReference type="NCBI Taxonomy" id="317549"/>
    <lineage>
        <taxon>Eukaryota</taxon>
        <taxon>Metazoa</taxon>
        <taxon>Cnidaria</taxon>
        <taxon>Anthozoa</taxon>
        <taxon>Octocorallia</taxon>
        <taxon>Malacalcyonacea</taxon>
        <taxon>Plexauridae</taxon>
        <taxon>Paramuricea</taxon>
    </lineage>
</organism>
<comment type="caution">
    <text evidence="3">The sequence shown here is derived from an EMBL/GenBank/DDBJ whole genome shotgun (WGS) entry which is preliminary data.</text>
</comment>
<evidence type="ECO:0000313" key="4">
    <source>
        <dbReference type="Proteomes" id="UP001152795"/>
    </source>
</evidence>
<dbReference type="OrthoDB" id="5560525at2759"/>
<reference evidence="3" key="1">
    <citation type="submission" date="2020-04" db="EMBL/GenBank/DDBJ databases">
        <authorList>
            <person name="Alioto T."/>
            <person name="Alioto T."/>
            <person name="Gomez Garrido J."/>
        </authorList>
    </citation>
    <scope>NUCLEOTIDE SEQUENCE</scope>
    <source>
        <strain evidence="3">A484AB</strain>
    </source>
</reference>
<dbReference type="EMBL" id="CACRXK020026805">
    <property type="protein sequence ID" value="CAB4040451.1"/>
    <property type="molecule type" value="Genomic_DNA"/>
</dbReference>
<evidence type="ECO:0000256" key="1">
    <source>
        <dbReference type="ARBA" id="ARBA00023054"/>
    </source>
</evidence>
<keyword evidence="4" id="KW-1185">Reference proteome</keyword>
<evidence type="ECO:0000256" key="2">
    <source>
        <dbReference type="ARBA" id="ARBA00025794"/>
    </source>
</evidence>
<dbReference type="Pfam" id="PF25555">
    <property type="entry name" value="RAB3A-like_C"/>
    <property type="match status" value="1"/>
</dbReference>
<name>A0A7D9K691_PARCT</name>
<accession>A0A7D9K691</accession>
<dbReference type="PANTHER" id="PTHR14430">
    <property type="entry name" value="RABIN3-RELATED"/>
    <property type="match status" value="1"/>
</dbReference>